<dbReference type="Proteomes" id="UP000321805">
    <property type="component" value="Chromosome"/>
</dbReference>
<protein>
    <submittedName>
        <fullName evidence="2">Uncharacterized protein</fullName>
    </submittedName>
</protein>
<dbReference type="KEGG" id="bsol:FSW04_12280"/>
<keyword evidence="3" id="KW-1185">Reference proteome</keyword>
<evidence type="ECO:0000256" key="1">
    <source>
        <dbReference type="SAM" id="MobiDB-lite"/>
    </source>
</evidence>
<organism evidence="2 3">
    <name type="scientific">Baekduia soli</name>
    <dbReference type="NCBI Taxonomy" id="496014"/>
    <lineage>
        <taxon>Bacteria</taxon>
        <taxon>Bacillati</taxon>
        <taxon>Actinomycetota</taxon>
        <taxon>Thermoleophilia</taxon>
        <taxon>Solirubrobacterales</taxon>
        <taxon>Baekduiaceae</taxon>
        <taxon>Baekduia</taxon>
    </lineage>
</organism>
<accession>A0A5B8U567</accession>
<gene>
    <name evidence="2" type="ORF">FSW04_12280</name>
</gene>
<feature type="region of interest" description="Disordered" evidence="1">
    <location>
        <begin position="1"/>
        <end position="60"/>
    </location>
</feature>
<dbReference type="RefSeq" id="WP_146919612.1">
    <property type="nucleotide sequence ID" value="NZ_CP042430.1"/>
</dbReference>
<proteinExistence type="predicted"/>
<dbReference type="OrthoDB" id="7267013at2"/>
<dbReference type="AlphaFoldDB" id="A0A5B8U567"/>
<sequence>MIRKRPIDGDQGEPDGVEADLQGLRTDGCDPGSSIPEDEVDDAGVGSFPASDPPGWWSGR</sequence>
<evidence type="ECO:0000313" key="3">
    <source>
        <dbReference type="Proteomes" id="UP000321805"/>
    </source>
</evidence>
<evidence type="ECO:0000313" key="2">
    <source>
        <dbReference type="EMBL" id="QEC48266.1"/>
    </source>
</evidence>
<dbReference type="EMBL" id="CP042430">
    <property type="protein sequence ID" value="QEC48266.1"/>
    <property type="molecule type" value="Genomic_DNA"/>
</dbReference>
<name>A0A5B8U567_9ACTN</name>
<reference evidence="2 3" key="1">
    <citation type="journal article" date="2018" name="J. Microbiol.">
        <title>Baekduia soli gen. nov., sp. nov., a novel bacterium isolated from the soil of Baekdu Mountain and proposal of a novel family name, Baekduiaceae fam. nov.</title>
        <authorList>
            <person name="An D.S."/>
            <person name="Siddiqi M.Z."/>
            <person name="Kim K.H."/>
            <person name="Yu H.S."/>
            <person name="Im W.T."/>
        </authorList>
    </citation>
    <scope>NUCLEOTIDE SEQUENCE [LARGE SCALE GENOMIC DNA]</scope>
    <source>
        <strain evidence="2 3">BR7-21</strain>
    </source>
</reference>